<sequence>MTTKGACQTPPMIEGKSVRSLRLYRISAGDFPQVRRKANDEIGKPLTGCLVTANFDMSAAYKILDDHGLVQHVREPTHSGGHILDVVIVRDSSSILHGEPCVTDPGLYDKNSNPAGDHLAISSKLSLSKPTKERKAIKFRKLRDIVISDLTDSIRSSFELQKEENSVENSVHLYNTTLQNSLDSLAPVQSKVITIRPDCACYTGELRAAKRERRKAERQMRRTGLTVHKDIFRSHCIQVSKLAIRSKRSYYSNKIVEMGKDQKQLYRLTNRLMGKRSDAVLPTHQSEEKLANSFGDFFQSKIQTIRNELCNGIKVGIDPLQDDKEFTGVCLYEFKPASQDEIRAIIMSASPKSCELDPMPTFLLKSCLESCLALVTDSINQSLTQSVVPSTFKQAVVRPLIKKTGLDPEEYRNYRPVSNLSFLSKVL</sequence>
<proteinExistence type="predicted"/>
<organism evidence="2 3">
    <name type="scientific">Crassostrea virginica</name>
    <name type="common">Eastern oyster</name>
    <dbReference type="NCBI Taxonomy" id="6565"/>
    <lineage>
        <taxon>Eukaryota</taxon>
        <taxon>Metazoa</taxon>
        <taxon>Spiralia</taxon>
        <taxon>Lophotrochozoa</taxon>
        <taxon>Mollusca</taxon>
        <taxon>Bivalvia</taxon>
        <taxon>Autobranchia</taxon>
        <taxon>Pteriomorphia</taxon>
        <taxon>Ostreida</taxon>
        <taxon>Ostreoidea</taxon>
        <taxon>Ostreidae</taxon>
        <taxon>Crassostrea</taxon>
    </lineage>
</organism>
<dbReference type="PANTHER" id="PTHR46670:SF3">
    <property type="entry name" value="ENDONUCLEASE_EXONUCLEASE_PHOSPHATASE DOMAIN-CONTAINING PROTEIN"/>
    <property type="match status" value="1"/>
</dbReference>
<keyword evidence="2" id="KW-1185">Reference proteome</keyword>
<dbReference type="KEGG" id="cvn:111116427"/>
<keyword evidence="1" id="KW-0175">Coiled coil</keyword>
<evidence type="ECO:0000313" key="3">
    <source>
        <dbReference type="RefSeq" id="XP_022311128.1"/>
    </source>
</evidence>
<name>A0A8B8C5Z2_CRAVI</name>
<reference evidence="3" key="1">
    <citation type="submission" date="2025-08" db="UniProtKB">
        <authorList>
            <consortium name="RefSeq"/>
        </authorList>
    </citation>
    <scope>IDENTIFICATION</scope>
    <source>
        <tissue evidence="3">Whole sample</tissue>
    </source>
</reference>
<dbReference type="Proteomes" id="UP000694844">
    <property type="component" value="Chromosome 10"/>
</dbReference>
<dbReference type="OrthoDB" id="10066052at2759"/>
<dbReference type="RefSeq" id="XP_022311128.1">
    <property type="nucleotide sequence ID" value="XM_022455420.1"/>
</dbReference>
<feature type="coiled-coil region" evidence="1">
    <location>
        <begin position="199"/>
        <end position="226"/>
    </location>
</feature>
<protein>
    <submittedName>
        <fullName evidence="3">Uncharacterized protein LOC111116427</fullName>
    </submittedName>
</protein>
<evidence type="ECO:0000256" key="1">
    <source>
        <dbReference type="SAM" id="Coils"/>
    </source>
</evidence>
<accession>A0A8B8C5Z2</accession>
<dbReference type="PANTHER" id="PTHR46670">
    <property type="entry name" value="ENDO/EXONUCLEASE/PHOSPHATASE DOMAIN-CONTAINING PROTEIN"/>
    <property type="match status" value="1"/>
</dbReference>
<gene>
    <name evidence="3" type="primary">LOC111116427</name>
</gene>
<dbReference type="AlphaFoldDB" id="A0A8B8C5Z2"/>
<evidence type="ECO:0000313" key="2">
    <source>
        <dbReference type="Proteomes" id="UP000694844"/>
    </source>
</evidence>
<dbReference type="GeneID" id="111116427"/>